<evidence type="ECO:0000256" key="1">
    <source>
        <dbReference type="SAM" id="Phobius"/>
    </source>
</evidence>
<protein>
    <submittedName>
        <fullName evidence="2">Uncharacterized protein</fullName>
    </submittedName>
</protein>
<evidence type="ECO:0000313" key="3">
    <source>
        <dbReference type="Proteomes" id="UP001362899"/>
    </source>
</evidence>
<evidence type="ECO:0000313" key="2">
    <source>
        <dbReference type="EMBL" id="GMM51162.1"/>
    </source>
</evidence>
<feature type="transmembrane region" description="Helical" evidence="1">
    <location>
        <begin position="259"/>
        <end position="282"/>
    </location>
</feature>
<accession>A0AAV5RJ91</accession>
<name>A0AAV5RJ91_STABA</name>
<dbReference type="Proteomes" id="UP001362899">
    <property type="component" value="Unassembled WGS sequence"/>
</dbReference>
<reference evidence="2 3" key="1">
    <citation type="journal article" date="2023" name="Elife">
        <title>Identification of key yeast species and microbe-microbe interactions impacting larval growth of Drosophila in the wild.</title>
        <authorList>
            <person name="Mure A."/>
            <person name="Sugiura Y."/>
            <person name="Maeda R."/>
            <person name="Honda K."/>
            <person name="Sakurai N."/>
            <person name="Takahashi Y."/>
            <person name="Watada M."/>
            <person name="Katoh T."/>
            <person name="Gotoh A."/>
            <person name="Gotoh Y."/>
            <person name="Taniguchi I."/>
            <person name="Nakamura K."/>
            <person name="Hayashi T."/>
            <person name="Katayama T."/>
            <person name="Uemura T."/>
            <person name="Hattori Y."/>
        </authorList>
    </citation>
    <scope>NUCLEOTIDE SEQUENCE [LARGE SCALE GENOMIC DNA]</scope>
    <source>
        <strain evidence="2 3">SB-73</strain>
    </source>
</reference>
<keyword evidence="3" id="KW-1185">Reference proteome</keyword>
<keyword evidence="1" id="KW-1133">Transmembrane helix</keyword>
<proteinExistence type="predicted"/>
<organism evidence="2 3">
    <name type="scientific">Starmerella bacillaris</name>
    <name type="common">Yeast</name>
    <name type="synonym">Candida zemplinina</name>
    <dbReference type="NCBI Taxonomy" id="1247836"/>
    <lineage>
        <taxon>Eukaryota</taxon>
        <taxon>Fungi</taxon>
        <taxon>Dikarya</taxon>
        <taxon>Ascomycota</taxon>
        <taxon>Saccharomycotina</taxon>
        <taxon>Dipodascomycetes</taxon>
        <taxon>Dipodascales</taxon>
        <taxon>Trichomonascaceae</taxon>
        <taxon>Starmerella</taxon>
    </lineage>
</organism>
<sequence>MPSTVISNFSAEPQPLPEFSVTGQTVGLNSNDSDVSADEIATTELEVSFEGISHSIKKVNIIARNVERSFSQTVFEQLVGEKDFENVKFYWLEENTGYWLYCKNLLWVHSDLKYTTPDHIDLCVIYIDNNIVSFRNPDDRADHQFVLLQVASAFQYSYEQRSLNEQQSRYTSSEGSTPTVETLTITKSICSCNEKNRNQSNWIDVLTSGSIKSISFDKDDAIEREVKNIYAREGGPCSSVEPNVKVYSSRMSESQRNAMILKAIVFTVIVYTLTLFYVFYLAPNITRNASLIEPEIEIYGNRSIYRNFIGHMNWAPTHRGSLKIVKVPEMASQLDTSNSLSGTFVLKTCSIIEYIKGVLKEVVLRLSSLDICSTFVIKKYWNDFVEFYIPPK</sequence>
<dbReference type="EMBL" id="BTGC01000003">
    <property type="protein sequence ID" value="GMM51162.1"/>
    <property type="molecule type" value="Genomic_DNA"/>
</dbReference>
<dbReference type="AlphaFoldDB" id="A0AAV5RJ91"/>
<comment type="caution">
    <text evidence="2">The sequence shown here is derived from an EMBL/GenBank/DDBJ whole genome shotgun (WGS) entry which is preliminary data.</text>
</comment>
<keyword evidence="1" id="KW-0812">Transmembrane</keyword>
<gene>
    <name evidence="2" type="ORF">DASB73_021200</name>
</gene>
<keyword evidence="1" id="KW-0472">Membrane</keyword>